<dbReference type="OrthoDB" id="7945029at2759"/>
<dbReference type="Proteomes" id="UP000821853">
    <property type="component" value="Chromosome 5"/>
</dbReference>
<evidence type="ECO:0000259" key="9">
    <source>
        <dbReference type="Pfam" id="PF01431"/>
    </source>
</evidence>
<evidence type="ECO:0000256" key="8">
    <source>
        <dbReference type="SAM" id="Phobius"/>
    </source>
</evidence>
<protein>
    <submittedName>
        <fullName evidence="11">Uncharacterized protein</fullName>
    </submittedName>
</protein>
<feature type="transmembrane region" description="Helical" evidence="8">
    <location>
        <begin position="53"/>
        <end position="77"/>
    </location>
</feature>
<proteinExistence type="inferred from homology"/>
<dbReference type="PANTHER" id="PTHR11733">
    <property type="entry name" value="ZINC METALLOPROTEASE FAMILY M13 NEPRILYSIN-RELATED"/>
    <property type="match status" value="1"/>
</dbReference>
<reference evidence="11 12" key="1">
    <citation type="journal article" date="2020" name="Cell">
        <title>Large-Scale Comparative Analyses of Tick Genomes Elucidate Their Genetic Diversity and Vector Capacities.</title>
        <authorList>
            <consortium name="Tick Genome and Microbiome Consortium (TIGMIC)"/>
            <person name="Jia N."/>
            <person name="Wang J."/>
            <person name="Shi W."/>
            <person name="Du L."/>
            <person name="Sun Y."/>
            <person name="Zhan W."/>
            <person name="Jiang J.F."/>
            <person name="Wang Q."/>
            <person name="Zhang B."/>
            <person name="Ji P."/>
            <person name="Bell-Sakyi L."/>
            <person name="Cui X.M."/>
            <person name="Yuan T.T."/>
            <person name="Jiang B.G."/>
            <person name="Yang W.F."/>
            <person name="Lam T.T."/>
            <person name="Chang Q.C."/>
            <person name="Ding S.J."/>
            <person name="Wang X.J."/>
            <person name="Zhu J.G."/>
            <person name="Ruan X.D."/>
            <person name="Zhao L."/>
            <person name="Wei J.T."/>
            <person name="Ye R.Z."/>
            <person name="Que T.C."/>
            <person name="Du C.H."/>
            <person name="Zhou Y.H."/>
            <person name="Cheng J.X."/>
            <person name="Dai P.F."/>
            <person name="Guo W.B."/>
            <person name="Han X.H."/>
            <person name="Huang E.J."/>
            <person name="Li L.F."/>
            <person name="Wei W."/>
            <person name="Gao Y.C."/>
            <person name="Liu J.Z."/>
            <person name="Shao H.Z."/>
            <person name="Wang X."/>
            <person name="Wang C.C."/>
            <person name="Yang T.C."/>
            <person name="Huo Q.B."/>
            <person name="Li W."/>
            <person name="Chen H.Y."/>
            <person name="Chen S.E."/>
            <person name="Zhou L.G."/>
            <person name="Ni X.B."/>
            <person name="Tian J.H."/>
            <person name="Sheng Y."/>
            <person name="Liu T."/>
            <person name="Pan Y.S."/>
            <person name="Xia L.Y."/>
            <person name="Li J."/>
            <person name="Zhao F."/>
            <person name="Cao W.C."/>
        </authorList>
    </citation>
    <scope>NUCLEOTIDE SEQUENCE [LARGE SCALE GENOMIC DNA]</scope>
    <source>
        <strain evidence="11">HaeL-2018</strain>
    </source>
</reference>
<feature type="domain" description="Peptidase M13 N-terminal" evidence="10">
    <location>
        <begin position="107"/>
        <end position="368"/>
    </location>
</feature>
<accession>A0A9J6GM01</accession>
<dbReference type="PROSITE" id="PS51885">
    <property type="entry name" value="NEPRILYSIN"/>
    <property type="match status" value="1"/>
</dbReference>
<evidence type="ECO:0000259" key="10">
    <source>
        <dbReference type="Pfam" id="PF05649"/>
    </source>
</evidence>
<dbReference type="GO" id="GO:0005886">
    <property type="term" value="C:plasma membrane"/>
    <property type="evidence" value="ECO:0007669"/>
    <property type="project" value="TreeGrafter"/>
</dbReference>
<evidence type="ECO:0000256" key="6">
    <source>
        <dbReference type="ARBA" id="ARBA00022833"/>
    </source>
</evidence>
<evidence type="ECO:0000256" key="7">
    <source>
        <dbReference type="ARBA" id="ARBA00023049"/>
    </source>
</evidence>
<keyword evidence="5" id="KW-0378">Hydrolase</keyword>
<keyword evidence="3" id="KW-0645">Protease</keyword>
<dbReference type="Pfam" id="PF01431">
    <property type="entry name" value="Peptidase_M13"/>
    <property type="match status" value="1"/>
</dbReference>
<dbReference type="AlphaFoldDB" id="A0A9J6GM01"/>
<gene>
    <name evidence="11" type="ORF">HPB48_016566</name>
</gene>
<dbReference type="InterPro" id="IPR024079">
    <property type="entry name" value="MetalloPept_cat_dom_sf"/>
</dbReference>
<dbReference type="GO" id="GO:0004222">
    <property type="term" value="F:metalloendopeptidase activity"/>
    <property type="evidence" value="ECO:0007669"/>
    <property type="project" value="InterPro"/>
</dbReference>
<dbReference type="OMA" id="HEYHRSP"/>
<keyword evidence="12" id="KW-1185">Reference proteome</keyword>
<name>A0A9J6GM01_HAELO</name>
<evidence type="ECO:0000313" key="11">
    <source>
        <dbReference type="EMBL" id="KAH9375977.1"/>
    </source>
</evidence>
<evidence type="ECO:0000256" key="3">
    <source>
        <dbReference type="ARBA" id="ARBA00022670"/>
    </source>
</evidence>
<organism evidence="11 12">
    <name type="scientific">Haemaphysalis longicornis</name>
    <name type="common">Bush tick</name>
    <dbReference type="NCBI Taxonomy" id="44386"/>
    <lineage>
        <taxon>Eukaryota</taxon>
        <taxon>Metazoa</taxon>
        <taxon>Ecdysozoa</taxon>
        <taxon>Arthropoda</taxon>
        <taxon>Chelicerata</taxon>
        <taxon>Arachnida</taxon>
        <taxon>Acari</taxon>
        <taxon>Parasitiformes</taxon>
        <taxon>Ixodida</taxon>
        <taxon>Ixodoidea</taxon>
        <taxon>Ixodidae</taxon>
        <taxon>Haemaphysalinae</taxon>
        <taxon>Haemaphysalis</taxon>
    </lineage>
</organism>
<evidence type="ECO:0000256" key="5">
    <source>
        <dbReference type="ARBA" id="ARBA00022801"/>
    </source>
</evidence>
<evidence type="ECO:0000256" key="4">
    <source>
        <dbReference type="ARBA" id="ARBA00022723"/>
    </source>
</evidence>
<sequence>MAQRKQSVAETNIPKRKSHDELLEARKMSTIADGTRTATSREAGQQLDRSCQVILFACVALVAVAVTGLLVLVVRLLSGPHVRICVTEHCKAHAEVLRAAMNSSVNPCNDFYRFTCGSWKPKGAEASVIRYTFAQTAQRVIHEMNNKAGSLVPAAPAYYQSCINTAKNSTHELALFKRFKQGLGLLWPEAQHEYHRSPHPLDVLLNMSINWNYHMFFLLRAFPKYRERPPTLYIRRGKLGPEWQKIAPQEFEKTVKSHLEALGANAEGSHDALYDVTKKMMDSSISIPPGAAREQQINLDGLNAYMPQNYARLRKTVSAMLAPTFSWHGNSPVFLEDTSILTKLESLLKEFESNVPLLMQGLSWVFIRDNLWVVAGKPGLRHSGDKGTLQAHFERACLGYDEVSREVDSSSWIETRIKRKIEDKIKDLALNALPGDTFFTAESLTDLYKSFSSSVSESFMQSYINLARAYKNILGTDSYVSIYSKRSGGGDPSRYNYYYNIAFLSLAAMEPPILYSGGLLAMTFASVGTLMAECMVRSFDTQGAKVDEKGKDLEWWGPAKSDKYRERAQCDLVSDSGVKSEQRQHLLATLFPLVPALTASFKAFRKAVDAQAIEEYTEDQRLPGLEDFSDLQVFFMTYCLMRCRLGSDGNDCNLPVRHTPSFASAFRCSQGSPMNPTKKCRFLA</sequence>
<dbReference type="GO" id="GO:0046872">
    <property type="term" value="F:metal ion binding"/>
    <property type="evidence" value="ECO:0007669"/>
    <property type="project" value="UniProtKB-KW"/>
</dbReference>
<evidence type="ECO:0000256" key="2">
    <source>
        <dbReference type="ARBA" id="ARBA00007357"/>
    </source>
</evidence>
<dbReference type="GO" id="GO:0016485">
    <property type="term" value="P:protein processing"/>
    <property type="evidence" value="ECO:0007669"/>
    <property type="project" value="TreeGrafter"/>
</dbReference>
<dbReference type="Gene3D" id="3.40.390.10">
    <property type="entry name" value="Collagenase (Catalytic Domain)"/>
    <property type="match status" value="2"/>
</dbReference>
<keyword evidence="8" id="KW-0472">Membrane</keyword>
<comment type="caution">
    <text evidence="11">The sequence shown here is derived from an EMBL/GenBank/DDBJ whole genome shotgun (WGS) entry which is preliminary data.</text>
</comment>
<dbReference type="EMBL" id="JABSTR010000007">
    <property type="protein sequence ID" value="KAH9375977.1"/>
    <property type="molecule type" value="Genomic_DNA"/>
</dbReference>
<dbReference type="InterPro" id="IPR018497">
    <property type="entry name" value="Peptidase_M13_C"/>
</dbReference>
<dbReference type="SUPFAM" id="SSF55486">
    <property type="entry name" value="Metalloproteases ('zincins'), catalytic domain"/>
    <property type="match status" value="1"/>
</dbReference>
<comment type="cofactor">
    <cofactor evidence="1">
        <name>Zn(2+)</name>
        <dbReference type="ChEBI" id="CHEBI:29105"/>
    </cofactor>
</comment>
<dbReference type="InterPro" id="IPR008753">
    <property type="entry name" value="Peptidase_M13_N"/>
</dbReference>
<comment type="similarity">
    <text evidence="2">Belongs to the peptidase M13 family.</text>
</comment>
<dbReference type="Pfam" id="PF05649">
    <property type="entry name" value="Peptidase_M13_N"/>
    <property type="match status" value="1"/>
</dbReference>
<dbReference type="InterPro" id="IPR042089">
    <property type="entry name" value="Peptidase_M13_dom_2"/>
</dbReference>
<keyword evidence="7" id="KW-0482">Metalloprotease</keyword>
<evidence type="ECO:0000313" key="12">
    <source>
        <dbReference type="Proteomes" id="UP000821853"/>
    </source>
</evidence>
<keyword evidence="6" id="KW-0862">Zinc</keyword>
<dbReference type="PANTHER" id="PTHR11733:SF241">
    <property type="entry name" value="GH26575P-RELATED"/>
    <property type="match status" value="1"/>
</dbReference>
<keyword evidence="8" id="KW-0812">Transmembrane</keyword>
<keyword evidence="4" id="KW-0479">Metal-binding</keyword>
<evidence type="ECO:0000256" key="1">
    <source>
        <dbReference type="ARBA" id="ARBA00001947"/>
    </source>
</evidence>
<dbReference type="Gene3D" id="1.10.1380.10">
    <property type="entry name" value="Neutral endopeptidase , domain2"/>
    <property type="match status" value="2"/>
</dbReference>
<dbReference type="InterPro" id="IPR000718">
    <property type="entry name" value="Peptidase_M13"/>
</dbReference>
<keyword evidence="8" id="KW-1133">Transmembrane helix</keyword>
<feature type="domain" description="Peptidase M13 C-terminal" evidence="9">
    <location>
        <begin position="499"/>
        <end position="681"/>
    </location>
</feature>
<dbReference type="VEuPathDB" id="VectorBase:HLOH_051909"/>